<organism evidence="7 8">
    <name type="scientific">Aquirufa nivalisilvae</name>
    <dbReference type="NCBI Taxonomy" id="2516557"/>
    <lineage>
        <taxon>Bacteria</taxon>
        <taxon>Pseudomonadati</taxon>
        <taxon>Bacteroidota</taxon>
        <taxon>Cytophagia</taxon>
        <taxon>Cytophagales</taxon>
        <taxon>Flectobacillaceae</taxon>
        <taxon>Aquirufa</taxon>
    </lineage>
</organism>
<dbReference type="KEGG" id="psez:HME7025_00676"/>
<evidence type="ECO:0000256" key="4">
    <source>
        <dbReference type="ARBA" id="ARBA00023136"/>
    </source>
</evidence>
<evidence type="ECO:0000259" key="6">
    <source>
        <dbReference type="Pfam" id="PF04357"/>
    </source>
</evidence>
<evidence type="ECO:0000256" key="1">
    <source>
        <dbReference type="ARBA" id="ARBA00004167"/>
    </source>
</evidence>
<dbReference type="RefSeq" id="WP_109322295.1">
    <property type="nucleotide sequence ID" value="NZ_CP029346.1"/>
</dbReference>
<dbReference type="PANTHER" id="PTHR36985:SF1">
    <property type="entry name" value="TRANSLOCATION AND ASSEMBLY MODULE SUBUNIT TAMB"/>
    <property type="match status" value="1"/>
</dbReference>
<feature type="transmembrane region" description="Helical" evidence="5">
    <location>
        <begin position="12"/>
        <end position="32"/>
    </location>
</feature>
<keyword evidence="2 5" id="KW-0812">Transmembrane</keyword>
<dbReference type="GO" id="GO:0009306">
    <property type="term" value="P:protein secretion"/>
    <property type="evidence" value="ECO:0007669"/>
    <property type="project" value="InterPro"/>
</dbReference>
<keyword evidence="3 5" id="KW-1133">Transmembrane helix</keyword>
<evidence type="ECO:0000313" key="8">
    <source>
        <dbReference type="Proteomes" id="UP000245468"/>
    </source>
</evidence>
<dbReference type="GO" id="GO:0005886">
    <property type="term" value="C:plasma membrane"/>
    <property type="evidence" value="ECO:0007669"/>
    <property type="project" value="InterPro"/>
</dbReference>
<accession>A0A2S2DT65</accession>
<sequence length="1487" mass="168451">MIKATKIFAKSILYGLVGIFLLFFVTVLLLRVPSNQTLLAQYFAPKIEKAIGYPLTVRAIQLKFFDEISFWGLRVKDPWGKEMVYIERLDVNFNLSDLLFKGSNPHLDYARLYQPKVHLIFEKKSGKMNLDEFILRIDHWLNPGPSVAGPSSKFEILDAEVVDGSFMLDDQQIKSEATARHFDLNHLIFTHINAKVKDFYVQGDTLGLQTIGLKALDPMTGLNIKALDTKFMYADKQMRFDQLNLFFNDSQIKNQIVFDYTSTKDFKFWNKKVRMKAYFDNSQIRGEDLGRFVSDMYQYKGMYKLKGNLEGPVARLNLKNFEMAFGSKSVLRGDFSFKGLPEIDKTVMDFDMVNSLFHPQDLQVFLSKSAVEKMNILGPVSFGGKFSGTNKDFSTSGKLNTGLGYMEGDVMMNLSDSMAFSKYQGKLKLKKFKLGKLFSLEEYLGTVDLEAQVKGSGFSSNSAKVDFDGQVSEINIKRYAYRRVSLKGNLQRQLFKGLVSVKDSNLLAQMSGEINLRQEKPIYNLEGRIDHVDLGRLKITDTPMQLVSDFQVNIAMNDLDDLEGKAIFSEAILGTPKKMDLPIHLLTFSSDLKGAKRRYRLNSDLISVEAEGDFVPSQLQKDMGQLWEEYTLYFTKNESERAAYYAAKTHETSRKYVSDFTVICHDAKPILTRWFPTIDLAKNTVFSGSVNKGRSVSLSLESYPDTLVLGGYKFYQSIFSFQSSKFLGGPEVSSSLVFQSRRQHLNFLTPTENLKLDGLWDQDRINFELDFKQQGDDNSAHLGGVWRFEKDGLSLRFKDTYLRILGQDWAVDPENKISIQGKELNAEHFLISNQKQSIALQGSLSMDSTETLRLRANKFQLGTLAPLFSLKVQGELNAEINIQDWYQHTRLDTWLLVDSLRLNTFYIGNLQGVGTYNADLKTMDLNYHLNRLGESVMEVDGTYKPFETRNKLDVTAELNKTNLSILEPFTQGVFSGLAGDASGKLKVRGTLNDPDIEGKIVLQKAKLFFDYLKTSMAFSDTVEFKTRQIIGRNWKISDPEGNTAKLNANFIFPIGSPFEMNIEANLNRFKLLNTQRDPTSFYYGTGYTSGPMSIRGTVHDLLITADLKSEKGTRLYIPLDRESSTDNEEDYEFFSKSLQVDVNAVNQQLTSKLKEGGISLDLDLAFTPEAYGEVQIDKKKGDLMRIYGTGNINMTLDKKGQFRMIGDYAIDQGDYTFTLQNLINKRFAIQRGSKISWTGDPLEANVNIKAIYTQYASLFPILLDTTNKSNLPEFKRRYPVDVTINLQNRLLSPNISFDIGIRDYPKDVHLNGAVTAFTNRIKTDEQELTRQVSNVLLFGQLVSPFGGSGIALGSLVGNFTEMLSNQLSNLASQINKDLNIDVYLGGGNLNQDILSNLQLRASYNMNDRLRITRSGGFTDARNQTSPLILLGDWALEYFVKRDGSLRLKTYNRNVQTTLLGSLNSYQINQTIGASLLYNRSFNKLFGK</sequence>
<keyword evidence="4 5" id="KW-0472">Membrane</keyword>
<proteinExistence type="predicted"/>
<evidence type="ECO:0000256" key="2">
    <source>
        <dbReference type="ARBA" id="ARBA00022692"/>
    </source>
</evidence>
<dbReference type="Proteomes" id="UP000245468">
    <property type="component" value="Chromosome"/>
</dbReference>
<evidence type="ECO:0000313" key="7">
    <source>
        <dbReference type="EMBL" id="AWL08548.1"/>
    </source>
</evidence>
<gene>
    <name evidence="7" type="ORF">HME7025_00676</name>
</gene>
<dbReference type="OrthoDB" id="9811276at2"/>
<dbReference type="InterPro" id="IPR007452">
    <property type="entry name" value="TamB_C"/>
</dbReference>
<evidence type="ECO:0000256" key="5">
    <source>
        <dbReference type="SAM" id="Phobius"/>
    </source>
</evidence>
<protein>
    <recommendedName>
        <fullName evidence="6">Translocation and assembly module TamB C-terminal domain-containing protein</fullName>
    </recommendedName>
</protein>
<feature type="domain" description="Translocation and assembly module TamB C-terminal" evidence="6">
    <location>
        <begin position="1036"/>
        <end position="1481"/>
    </location>
</feature>
<reference evidence="8" key="1">
    <citation type="submission" date="2018-05" db="EMBL/GenBank/DDBJ databases">
        <title>Pseudarcicella sp. HME7025 Genome sequencing and assembly.</title>
        <authorList>
            <person name="Kim H."/>
            <person name="Kang H."/>
            <person name="Joh K."/>
        </authorList>
    </citation>
    <scope>NUCLEOTIDE SEQUENCE [LARGE SCALE GENOMIC DNA]</scope>
    <source>
        <strain evidence="8">HME7025</strain>
    </source>
</reference>
<evidence type="ECO:0000256" key="3">
    <source>
        <dbReference type="ARBA" id="ARBA00022989"/>
    </source>
</evidence>
<keyword evidence="8" id="KW-1185">Reference proteome</keyword>
<dbReference type="EMBL" id="CP029346">
    <property type="protein sequence ID" value="AWL08548.1"/>
    <property type="molecule type" value="Genomic_DNA"/>
</dbReference>
<dbReference type="PANTHER" id="PTHR36985">
    <property type="entry name" value="TRANSLOCATION AND ASSEMBLY MODULE SUBUNIT TAMB"/>
    <property type="match status" value="1"/>
</dbReference>
<dbReference type="Pfam" id="PF04357">
    <property type="entry name" value="TamB"/>
    <property type="match status" value="1"/>
</dbReference>
<name>A0A2S2DT65_9BACT</name>
<comment type="subcellular location">
    <subcellularLocation>
        <location evidence="1">Membrane</location>
        <topology evidence="1">Single-pass membrane protein</topology>
    </subcellularLocation>
</comment>